<dbReference type="InterPro" id="IPR011708">
    <property type="entry name" value="DNA_pol3_alpha_NTPase_dom"/>
</dbReference>
<protein>
    <submittedName>
        <fullName evidence="2">Bacterial DNA polymerase III, alpha subunit</fullName>
    </submittedName>
</protein>
<dbReference type="Pfam" id="PF07733">
    <property type="entry name" value="DNA_pol3_alpha"/>
    <property type="match status" value="1"/>
</dbReference>
<dbReference type="EMBL" id="LR796167">
    <property type="protein sequence ID" value="CAB4122827.1"/>
    <property type="molecule type" value="Genomic_DNA"/>
</dbReference>
<dbReference type="GO" id="GO:0006260">
    <property type="term" value="P:DNA replication"/>
    <property type="evidence" value="ECO:0007669"/>
    <property type="project" value="InterPro"/>
</dbReference>
<accession>A0A6J5KPJ4</accession>
<feature type="domain" description="Bacterial DNA polymerase III alpha subunit NTPase" evidence="1">
    <location>
        <begin position="93"/>
        <end position="169"/>
    </location>
</feature>
<name>A0A6J5KPJ4_9CAUD</name>
<proteinExistence type="predicted"/>
<reference evidence="2" key="1">
    <citation type="submission" date="2020-04" db="EMBL/GenBank/DDBJ databases">
        <authorList>
            <person name="Chiriac C."/>
            <person name="Salcher M."/>
            <person name="Ghai R."/>
            <person name="Kavagutti S V."/>
        </authorList>
    </citation>
    <scope>NUCLEOTIDE SEQUENCE</scope>
</reference>
<organism evidence="2">
    <name type="scientific">uncultured Caudovirales phage</name>
    <dbReference type="NCBI Taxonomy" id="2100421"/>
    <lineage>
        <taxon>Viruses</taxon>
        <taxon>Duplodnaviria</taxon>
        <taxon>Heunggongvirae</taxon>
        <taxon>Uroviricota</taxon>
        <taxon>Caudoviricetes</taxon>
        <taxon>Peduoviridae</taxon>
        <taxon>Maltschvirus</taxon>
        <taxon>Maltschvirus maltsch</taxon>
    </lineage>
</organism>
<dbReference type="GO" id="GO:0008408">
    <property type="term" value="F:3'-5' exonuclease activity"/>
    <property type="evidence" value="ECO:0007669"/>
    <property type="project" value="InterPro"/>
</dbReference>
<sequence>MIALEGRQLLDDGTAICDVPVLRESIYKTGSWPVNARCGDEAEVHLYNSTIFKLDLDWLPLNGNTEPDYTKWLTPEPWASFDIDTWCLFQCQTEEQFNRCKTELELFAERGLTAVLCHLKYLVDHWRQHDIVWGVGRGSSISSYVLYLIGVHKIDPLLYQLDCTEFFKHKEI</sequence>
<evidence type="ECO:0000313" key="2">
    <source>
        <dbReference type="EMBL" id="CAB4122827.1"/>
    </source>
</evidence>
<gene>
    <name evidence="2" type="ORF">UFOVP29_77</name>
</gene>
<evidence type="ECO:0000259" key="1">
    <source>
        <dbReference type="Pfam" id="PF07733"/>
    </source>
</evidence>